<dbReference type="GO" id="GO:0016987">
    <property type="term" value="F:sigma factor activity"/>
    <property type="evidence" value="ECO:0007669"/>
    <property type="project" value="UniProtKB-KW"/>
</dbReference>
<dbReference type="PANTHER" id="PTHR43133:SF8">
    <property type="entry name" value="RNA POLYMERASE SIGMA FACTOR HI_1459-RELATED"/>
    <property type="match status" value="1"/>
</dbReference>
<keyword evidence="9" id="KW-1185">Reference proteome</keyword>
<dbReference type="InterPro" id="IPR013324">
    <property type="entry name" value="RNA_pol_sigma_r3/r4-like"/>
</dbReference>
<dbReference type="PANTHER" id="PTHR43133">
    <property type="entry name" value="RNA POLYMERASE ECF-TYPE SIGMA FACTO"/>
    <property type="match status" value="1"/>
</dbReference>
<dbReference type="Gene3D" id="1.10.10.10">
    <property type="entry name" value="Winged helix-like DNA-binding domain superfamily/Winged helix DNA-binding domain"/>
    <property type="match status" value="1"/>
</dbReference>
<reference evidence="8 9" key="1">
    <citation type="submission" date="2018-08" db="EMBL/GenBank/DDBJ databases">
        <title>Acidipila sp. 4G-K13, an acidobacterium isolated from forest soil.</title>
        <authorList>
            <person name="Gao Z.-H."/>
            <person name="Qiu L.-H."/>
        </authorList>
    </citation>
    <scope>NUCLEOTIDE SEQUENCE [LARGE SCALE GENOMIC DNA]</scope>
    <source>
        <strain evidence="8 9">4G-K13</strain>
    </source>
</reference>
<evidence type="ECO:0000256" key="5">
    <source>
        <dbReference type="ARBA" id="ARBA00023163"/>
    </source>
</evidence>
<evidence type="ECO:0000259" key="7">
    <source>
        <dbReference type="Pfam" id="PF08281"/>
    </source>
</evidence>
<keyword evidence="4" id="KW-0238">DNA-binding</keyword>
<feature type="domain" description="RNA polymerase sigma-70 region 2" evidence="6">
    <location>
        <begin position="135"/>
        <end position="194"/>
    </location>
</feature>
<dbReference type="Proteomes" id="UP000264702">
    <property type="component" value="Unassembled WGS sequence"/>
</dbReference>
<evidence type="ECO:0000256" key="2">
    <source>
        <dbReference type="ARBA" id="ARBA00023015"/>
    </source>
</evidence>
<keyword evidence="5" id="KW-0804">Transcription</keyword>
<keyword evidence="3" id="KW-0731">Sigma factor</keyword>
<keyword evidence="2" id="KW-0805">Transcription regulation</keyword>
<dbReference type="InterPro" id="IPR014284">
    <property type="entry name" value="RNA_pol_sigma-70_dom"/>
</dbReference>
<evidence type="ECO:0000259" key="6">
    <source>
        <dbReference type="Pfam" id="PF04542"/>
    </source>
</evidence>
<protein>
    <submittedName>
        <fullName evidence="8">Sigma-70 family RNA polymerase sigma factor</fullName>
    </submittedName>
</protein>
<evidence type="ECO:0000256" key="4">
    <source>
        <dbReference type="ARBA" id="ARBA00023125"/>
    </source>
</evidence>
<dbReference type="Pfam" id="PF04542">
    <property type="entry name" value="Sigma70_r2"/>
    <property type="match status" value="1"/>
</dbReference>
<dbReference type="InterPro" id="IPR007627">
    <property type="entry name" value="RNA_pol_sigma70_r2"/>
</dbReference>
<evidence type="ECO:0000313" key="9">
    <source>
        <dbReference type="Proteomes" id="UP000264702"/>
    </source>
</evidence>
<dbReference type="SUPFAM" id="SSF88659">
    <property type="entry name" value="Sigma3 and sigma4 domains of RNA polymerase sigma factors"/>
    <property type="match status" value="1"/>
</dbReference>
<proteinExistence type="inferred from homology"/>
<dbReference type="NCBIfam" id="TIGR02937">
    <property type="entry name" value="sigma70-ECF"/>
    <property type="match status" value="1"/>
</dbReference>
<comment type="caution">
    <text evidence="8">The sequence shown here is derived from an EMBL/GenBank/DDBJ whole genome shotgun (WGS) entry which is preliminary data.</text>
</comment>
<comment type="similarity">
    <text evidence="1">Belongs to the sigma-70 factor family. ECF subfamily.</text>
</comment>
<gene>
    <name evidence="8" type="ORF">D0Y96_18275</name>
</gene>
<dbReference type="InterPro" id="IPR036388">
    <property type="entry name" value="WH-like_DNA-bd_sf"/>
</dbReference>
<feature type="domain" description="RNA polymerase sigma factor 70 region 4 type 2" evidence="7">
    <location>
        <begin position="238"/>
        <end position="272"/>
    </location>
</feature>
<evidence type="ECO:0000256" key="1">
    <source>
        <dbReference type="ARBA" id="ARBA00010641"/>
    </source>
</evidence>
<evidence type="ECO:0000256" key="3">
    <source>
        <dbReference type="ARBA" id="ARBA00023082"/>
    </source>
</evidence>
<evidence type="ECO:0000313" key="8">
    <source>
        <dbReference type="EMBL" id="RFU15089.1"/>
    </source>
</evidence>
<accession>A0A372IK20</accession>
<dbReference type="GO" id="GO:0006352">
    <property type="term" value="P:DNA-templated transcription initiation"/>
    <property type="evidence" value="ECO:0007669"/>
    <property type="project" value="InterPro"/>
</dbReference>
<dbReference type="InterPro" id="IPR039425">
    <property type="entry name" value="RNA_pol_sigma-70-like"/>
</dbReference>
<dbReference type="SUPFAM" id="SSF88946">
    <property type="entry name" value="Sigma2 domain of RNA polymerase sigma factors"/>
    <property type="match status" value="1"/>
</dbReference>
<dbReference type="Pfam" id="PF08281">
    <property type="entry name" value="Sigma70_r4_2"/>
    <property type="match status" value="1"/>
</dbReference>
<dbReference type="Gene3D" id="1.10.1740.10">
    <property type="match status" value="1"/>
</dbReference>
<organism evidence="8 9">
    <name type="scientific">Paracidobacterium acidisoli</name>
    <dbReference type="NCBI Taxonomy" id="2303751"/>
    <lineage>
        <taxon>Bacteria</taxon>
        <taxon>Pseudomonadati</taxon>
        <taxon>Acidobacteriota</taxon>
        <taxon>Terriglobia</taxon>
        <taxon>Terriglobales</taxon>
        <taxon>Acidobacteriaceae</taxon>
        <taxon>Paracidobacterium</taxon>
    </lineage>
</organism>
<sequence length="294" mass="33517">MPVLPILPVVKPKAAWRARSTGMLRTPVEKTCSWSSAPSLERVRSRISVLLKEEWMDYGGLPGNLYQRDCQCSAAHCSSFVQVRVVQSFRKYIERLRTGGGASLNPPLPLEEPNHGSQDEFGATAKSIHAESWKRIFHYAYSLVHDWAEAEDLTQETFVELFRAEATGKTVEWVGAWMRVVTRRLASRSFRERRPDLHTSLDTVTDDGRRTVLDVPDSQPSPEARVIDQAMVRLSAKVLSELSERERECVLMYFRGYDYARIASVLGISRWTARRVTLSVVKKVRARLQPAQKR</sequence>
<dbReference type="GO" id="GO:0003677">
    <property type="term" value="F:DNA binding"/>
    <property type="evidence" value="ECO:0007669"/>
    <property type="project" value="UniProtKB-KW"/>
</dbReference>
<dbReference type="AlphaFoldDB" id="A0A372IK20"/>
<dbReference type="InterPro" id="IPR013249">
    <property type="entry name" value="RNA_pol_sigma70_r4_t2"/>
</dbReference>
<dbReference type="InterPro" id="IPR013325">
    <property type="entry name" value="RNA_pol_sigma_r2"/>
</dbReference>
<dbReference type="EMBL" id="QVQT01000007">
    <property type="protein sequence ID" value="RFU15089.1"/>
    <property type="molecule type" value="Genomic_DNA"/>
</dbReference>
<name>A0A372IK20_9BACT</name>